<dbReference type="EMBL" id="JAAKZI010000004">
    <property type="protein sequence ID" value="NGN82548.1"/>
    <property type="molecule type" value="Genomic_DNA"/>
</dbReference>
<dbReference type="PANTHER" id="PTHR19328:SF13">
    <property type="entry name" value="HIPL1 PROTEIN"/>
    <property type="match status" value="1"/>
</dbReference>
<evidence type="ECO:0000256" key="1">
    <source>
        <dbReference type="SAM" id="MobiDB-lite"/>
    </source>
</evidence>
<dbReference type="RefSeq" id="WP_165180651.1">
    <property type="nucleotide sequence ID" value="NZ_JAAKZI010000004.1"/>
</dbReference>
<dbReference type="InterPro" id="IPR012938">
    <property type="entry name" value="Glc/Sorbosone_DH"/>
</dbReference>
<dbReference type="SUPFAM" id="SSF50952">
    <property type="entry name" value="Soluble quinoprotein glucose dehydrogenase"/>
    <property type="match status" value="1"/>
</dbReference>
<feature type="region of interest" description="Disordered" evidence="1">
    <location>
        <begin position="390"/>
        <end position="414"/>
    </location>
</feature>
<feature type="signal peptide" evidence="2">
    <location>
        <begin position="1"/>
        <end position="18"/>
    </location>
</feature>
<proteinExistence type="predicted"/>
<name>A0ABX0DDV6_9MICC</name>
<evidence type="ECO:0000259" key="3">
    <source>
        <dbReference type="Pfam" id="PF07995"/>
    </source>
</evidence>
<dbReference type="PROSITE" id="PS51257">
    <property type="entry name" value="PROKAR_LIPOPROTEIN"/>
    <property type="match status" value="1"/>
</dbReference>
<evidence type="ECO:0000313" key="5">
    <source>
        <dbReference type="Proteomes" id="UP000479226"/>
    </source>
</evidence>
<protein>
    <submittedName>
        <fullName evidence="4">PQQ-dependent sugar dehydrogenase</fullName>
    </submittedName>
</protein>
<accession>A0ABX0DDV6</accession>
<dbReference type="Proteomes" id="UP000479226">
    <property type="component" value="Unassembled WGS sequence"/>
</dbReference>
<dbReference type="InterPro" id="IPR011042">
    <property type="entry name" value="6-blade_b-propeller_TolB-like"/>
</dbReference>
<evidence type="ECO:0000313" key="4">
    <source>
        <dbReference type="EMBL" id="NGN82548.1"/>
    </source>
</evidence>
<feature type="domain" description="Glucose/Sorbosone dehydrogenase" evidence="3">
    <location>
        <begin position="91"/>
        <end position="395"/>
    </location>
</feature>
<comment type="caution">
    <text evidence="4">The sequence shown here is derived from an EMBL/GenBank/DDBJ whole genome shotgun (WGS) entry which is preliminary data.</text>
</comment>
<keyword evidence="5" id="KW-1185">Reference proteome</keyword>
<keyword evidence="2" id="KW-0732">Signal</keyword>
<feature type="region of interest" description="Disordered" evidence="1">
    <location>
        <begin position="23"/>
        <end position="79"/>
    </location>
</feature>
<dbReference type="Pfam" id="PF07995">
    <property type="entry name" value="GSDH"/>
    <property type="match status" value="1"/>
</dbReference>
<dbReference type="InterPro" id="IPR011041">
    <property type="entry name" value="Quinoprot_gluc/sorb_DH_b-prop"/>
</dbReference>
<feature type="compositionally biased region" description="Polar residues" evidence="1">
    <location>
        <begin position="30"/>
        <end position="50"/>
    </location>
</feature>
<feature type="compositionally biased region" description="Low complexity" evidence="1">
    <location>
        <begin position="51"/>
        <end position="69"/>
    </location>
</feature>
<dbReference type="Gene3D" id="2.120.10.30">
    <property type="entry name" value="TolB, C-terminal domain"/>
    <property type="match status" value="1"/>
</dbReference>
<reference evidence="4 5" key="1">
    <citation type="submission" date="2020-02" db="EMBL/GenBank/DDBJ databases">
        <title>Genome sequence of the type strain DSM 27180 of Arthrobacter silviterrae.</title>
        <authorList>
            <person name="Gao J."/>
            <person name="Sun J."/>
        </authorList>
    </citation>
    <scope>NUCLEOTIDE SEQUENCE [LARGE SCALE GENOMIC DNA]</scope>
    <source>
        <strain evidence="4 5">DSM 27180</strain>
    </source>
</reference>
<evidence type="ECO:0000256" key="2">
    <source>
        <dbReference type="SAM" id="SignalP"/>
    </source>
</evidence>
<feature type="chain" id="PRO_5045263626" evidence="2">
    <location>
        <begin position="19"/>
        <end position="414"/>
    </location>
</feature>
<organism evidence="4 5">
    <name type="scientific">Arthrobacter silviterrae</name>
    <dbReference type="NCBI Taxonomy" id="2026658"/>
    <lineage>
        <taxon>Bacteria</taxon>
        <taxon>Bacillati</taxon>
        <taxon>Actinomycetota</taxon>
        <taxon>Actinomycetes</taxon>
        <taxon>Micrococcales</taxon>
        <taxon>Micrococcaceae</taxon>
        <taxon>Arthrobacter</taxon>
    </lineage>
</organism>
<dbReference type="PANTHER" id="PTHR19328">
    <property type="entry name" value="HEDGEHOG-INTERACTING PROTEIN"/>
    <property type="match status" value="1"/>
</dbReference>
<gene>
    <name evidence="4" type="ORF">G6N77_03595</name>
</gene>
<sequence length="414" mass="42364">MKLPLAVALALAASAVLATTGCSTAAPASPQGSTVVSASAPTPNASTLNSPTAHATGPATGTATGSGAPTPKPPAPVVLPSGTGTNIATELSAPWSMVLLADGSMLVDERDAGKVLEVSPKGTKHPVGTVPGVDHVNEGGLLGLAVRLGSCAAGQAPDPATGCLQLYAYQSTASDNRIVRMPLLGRAGERSLGTAVTILKGIPKAPNHDGGRIAFGPDGMLYATTGDANNPSAAQDRNSLSGKILRLTPDGGIPAGNPFPGSPVWTLGHRNVQGIAWDSLGRMWASEFGLNTWDELNLIKPGQNYGWPVVEGIGHNPAYTDPVLEWPVAEASPSGIAINGTTLYMASLRGQRLWVVHLSGTPRAEAHLTGQFGRLRDVAVLPNGSVRILTNNTDSRGTPRPGDDKIVQFPATTP</sequence>